<dbReference type="GO" id="GO:0004650">
    <property type="term" value="F:polygalacturonase activity"/>
    <property type="evidence" value="ECO:0007669"/>
    <property type="project" value="InterPro"/>
</dbReference>
<dbReference type="Gene3D" id="2.160.20.10">
    <property type="entry name" value="Single-stranded right-handed beta-helix, Pectin lyase-like"/>
    <property type="match status" value="1"/>
</dbReference>
<evidence type="ECO:0000256" key="11">
    <source>
        <dbReference type="ARBA" id="ARBA00023326"/>
    </source>
</evidence>
<evidence type="ECO:0000256" key="13">
    <source>
        <dbReference type="ARBA" id="ARBA00038933"/>
    </source>
</evidence>
<comment type="function">
    <text evidence="12">Specific in hydrolyzing the terminal glycosidic bond of polygalacturonic acid and oligogalacturonates.</text>
</comment>
<comment type="similarity">
    <text evidence="2 15">Belongs to the glycosyl hydrolase 28 family.</text>
</comment>
<dbReference type="RefSeq" id="XP_056468703.1">
    <property type="nucleotide sequence ID" value="XM_056623715.1"/>
</dbReference>
<dbReference type="SUPFAM" id="SSF51126">
    <property type="entry name" value="Pectin lyase-like"/>
    <property type="match status" value="1"/>
</dbReference>
<comment type="caution">
    <text evidence="16">The sequence shown here is derived from an EMBL/GenBank/DDBJ whole genome shotgun (WGS) entry which is preliminary data.</text>
</comment>
<dbReference type="GO" id="GO:0005576">
    <property type="term" value="C:extracellular region"/>
    <property type="evidence" value="ECO:0007669"/>
    <property type="project" value="UniProtKB-SubCell"/>
</dbReference>
<evidence type="ECO:0000256" key="5">
    <source>
        <dbReference type="ARBA" id="ARBA00022801"/>
    </source>
</evidence>
<dbReference type="GO" id="GO:0000272">
    <property type="term" value="P:polysaccharide catabolic process"/>
    <property type="evidence" value="ECO:0007669"/>
    <property type="project" value="UniProtKB-KW"/>
</dbReference>
<keyword evidence="8" id="KW-0119">Carbohydrate metabolism</keyword>
<dbReference type="InterPro" id="IPR000743">
    <property type="entry name" value="Glyco_hydro_28"/>
</dbReference>
<evidence type="ECO:0000313" key="17">
    <source>
        <dbReference type="Proteomes" id="UP001149074"/>
    </source>
</evidence>
<evidence type="ECO:0000256" key="14">
    <source>
        <dbReference type="ARBA" id="ARBA00048766"/>
    </source>
</evidence>
<accession>A0A9W9EI73</accession>
<dbReference type="PANTHER" id="PTHR31736">
    <property type="match status" value="1"/>
</dbReference>
<keyword evidence="3" id="KW-0964">Secreted</keyword>
<keyword evidence="4" id="KW-0732">Signal</keyword>
<evidence type="ECO:0000256" key="4">
    <source>
        <dbReference type="ARBA" id="ARBA00022729"/>
    </source>
</evidence>
<comment type="subcellular location">
    <subcellularLocation>
        <location evidence="1">Secreted</location>
    </subcellularLocation>
</comment>
<keyword evidence="7" id="KW-0325">Glycoprotein</keyword>
<dbReference type="GeneID" id="81362694"/>
<reference evidence="16" key="1">
    <citation type="submission" date="2022-11" db="EMBL/GenBank/DDBJ databases">
        <authorList>
            <person name="Petersen C."/>
        </authorList>
    </citation>
    <scope>NUCLEOTIDE SEQUENCE</scope>
    <source>
        <strain evidence="16">IBT 30761</strain>
    </source>
</reference>
<reference evidence="16" key="2">
    <citation type="journal article" date="2023" name="IMA Fungus">
        <title>Comparative genomic study of the Penicillium genus elucidates a diverse pangenome and 15 lateral gene transfer events.</title>
        <authorList>
            <person name="Petersen C."/>
            <person name="Sorensen T."/>
            <person name="Nielsen M.R."/>
            <person name="Sondergaard T.E."/>
            <person name="Sorensen J.L."/>
            <person name="Fitzpatrick D.A."/>
            <person name="Frisvad J.C."/>
            <person name="Nielsen K.L."/>
        </authorList>
    </citation>
    <scope>NUCLEOTIDE SEQUENCE</scope>
    <source>
        <strain evidence="16">IBT 30761</strain>
    </source>
</reference>
<evidence type="ECO:0000256" key="3">
    <source>
        <dbReference type="ARBA" id="ARBA00022525"/>
    </source>
</evidence>
<dbReference type="AlphaFoldDB" id="A0A9W9EI73"/>
<dbReference type="EC" id="3.2.1.67" evidence="13"/>
<sequence length="340" mass="37868">MCGTNGTVIFSENVFHVNTMLNITNLLNCDVHLRGELRFSTDIPYWRTHAFSVVLQDQVTAWLFGGTNVNFYGEGGFYNGGGQAWYNANRNESNQPGRPMSMTFYNSTNLHVDGLKIIQPQFWALSDSEWYTMNCDGYNSWRSRNLLVENATIITGDDCIAAKGNTSNLHAKNTYCEGGTGITFGSIGQYLDMPDYNTNTTFENVTIKNAVDGAYIKTWQELTFKDFEMINVRLSIQMSQLKTSSGRTFAAPLGSTSFLLYTIPMRVSCPNITFDNVNVTSVNSTLDLPYYDTEVNHEIFQCTNIVGQNNSGIPCNMAAPSNFSQWIYGNVDSSGLATLS</sequence>
<organism evidence="16 17">
    <name type="scientific">Penicillium argentinense</name>
    <dbReference type="NCBI Taxonomy" id="1131581"/>
    <lineage>
        <taxon>Eukaryota</taxon>
        <taxon>Fungi</taxon>
        <taxon>Dikarya</taxon>
        <taxon>Ascomycota</taxon>
        <taxon>Pezizomycotina</taxon>
        <taxon>Eurotiomycetes</taxon>
        <taxon>Eurotiomycetidae</taxon>
        <taxon>Eurotiales</taxon>
        <taxon>Aspergillaceae</taxon>
        <taxon>Penicillium</taxon>
    </lineage>
</organism>
<evidence type="ECO:0000256" key="6">
    <source>
        <dbReference type="ARBA" id="ARBA00023157"/>
    </source>
</evidence>
<dbReference type="EMBL" id="JAPQKI010000011">
    <property type="protein sequence ID" value="KAJ5082181.1"/>
    <property type="molecule type" value="Genomic_DNA"/>
</dbReference>
<keyword evidence="17" id="KW-1185">Reference proteome</keyword>
<keyword evidence="6" id="KW-1015">Disulfide bond</keyword>
<gene>
    <name evidence="16" type="ORF">N7532_011224</name>
</gene>
<evidence type="ECO:0000256" key="9">
    <source>
        <dbReference type="ARBA" id="ARBA00023295"/>
    </source>
</evidence>
<protein>
    <recommendedName>
        <fullName evidence="13">galacturonan 1,4-alpha-galacturonidase</fullName>
        <ecNumber evidence="13">3.2.1.67</ecNumber>
    </recommendedName>
</protein>
<evidence type="ECO:0000256" key="8">
    <source>
        <dbReference type="ARBA" id="ARBA00023277"/>
    </source>
</evidence>
<proteinExistence type="inferred from homology"/>
<keyword evidence="5 15" id="KW-0378">Hydrolase</keyword>
<comment type="catalytic activity">
    <reaction evidence="14">
        <text>[(1-&gt;4)-alpha-D-galacturonosyl](n) + H2O = alpha-D-galacturonate + [(1-&gt;4)-alpha-D-galacturonosyl](n-1)</text>
        <dbReference type="Rhea" id="RHEA:14117"/>
        <dbReference type="Rhea" id="RHEA-COMP:14570"/>
        <dbReference type="Rhea" id="RHEA-COMP:14572"/>
        <dbReference type="ChEBI" id="CHEBI:15377"/>
        <dbReference type="ChEBI" id="CHEBI:58658"/>
        <dbReference type="ChEBI" id="CHEBI:140523"/>
        <dbReference type="EC" id="3.2.1.67"/>
    </reaction>
</comment>
<dbReference type="OrthoDB" id="187139at2759"/>
<evidence type="ECO:0000256" key="12">
    <source>
        <dbReference type="ARBA" id="ARBA00037312"/>
    </source>
</evidence>
<evidence type="ECO:0000256" key="10">
    <source>
        <dbReference type="ARBA" id="ARBA00023316"/>
    </source>
</evidence>
<dbReference type="Pfam" id="PF00295">
    <property type="entry name" value="Glyco_hydro_28"/>
    <property type="match status" value="1"/>
</dbReference>
<evidence type="ECO:0000256" key="15">
    <source>
        <dbReference type="RuleBase" id="RU361169"/>
    </source>
</evidence>
<evidence type="ECO:0000256" key="2">
    <source>
        <dbReference type="ARBA" id="ARBA00008834"/>
    </source>
</evidence>
<dbReference type="GO" id="GO:0071555">
    <property type="term" value="P:cell wall organization"/>
    <property type="evidence" value="ECO:0007669"/>
    <property type="project" value="UniProtKB-KW"/>
</dbReference>
<evidence type="ECO:0000256" key="7">
    <source>
        <dbReference type="ARBA" id="ARBA00023180"/>
    </source>
</evidence>
<keyword evidence="10" id="KW-0961">Cell wall biogenesis/degradation</keyword>
<evidence type="ECO:0000313" key="16">
    <source>
        <dbReference type="EMBL" id="KAJ5082181.1"/>
    </source>
</evidence>
<dbReference type="Proteomes" id="UP001149074">
    <property type="component" value="Unassembled WGS sequence"/>
</dbReference>
<dbReference type="InterPro" id="IPR011050">
    <property type="entry name" value="Pectin_lyase_fold/virulence"/>
</dbReference>
<dbReference type="GO" id="GO:0047911">
    <property type="term" value="F:galacturan 1,4-alpha-galacturonidase activity"/>
    <property type="evidence" value="ECO:0007669"/>
    <property type="project" value="UniProtKB-EC"/>
</dbReference>
<evidence type="ECO:0000256" key="1">
    <source>
        <dbReference type="ARBA" id="ARBA00004613"/>
    </source>
</evidence>
<keyword evidence="11" id="KW-0624">Polysaccharide degradation</keyword>
<keyword evidence="9 15" id="KW-0326">Glycosidase</keyword>
<name>A0A9W9EI73_9EURO</name>
<dbReference type="InterPro" id="IPR012334">
    <property type="entry name" value="Pectin_lyas_fold"/>
</dbReference>
<dbReference type="PANTHER" id="PTHR31736:SF12">
    <property type="entry name" value="EXO-POLYGALACTURONASE, PUTATIVE-RELATED"/>
    <property type="match status" value="1"/>
</dbReference>